<keyword evidence="5" id="KW-0294">Fucose metabolism</keyword>
<dbReference type="Pfam" id="PF10250">
    <property type="entry name" value="O-FucT"/>
    <property type="match status" value="1"/>
</dbReference>
<dbReference type="Gene3D" id="3.40.50.11350">
    <property type="match status" value="1"/>
</dbReference>
<protein>
    <recommendedName>
        <fullName evidence="8">GDP-fucose protein O-fucosyltransferase 2</fullName>
    </recommendedName>
</protein>
<comment type="subcellular location">
    <subcellularLocation>
        <location evidence="1">Endoplasmic reticulum</location>
    </subcellularLocation>
</comment>
<evidence type="ECO:0000256" key="6">
    <source>
        <dbReference type="ARBA" id="ARBA00023277"/>
    </source>
</evidence>
<dbReference type="GO" id="GO:0046922">
    <property type="term" value="F:peptide-O-fucosyltransferase activity"/>
    <property type="evidence" value="ECO:0007669"/>
    <property type="project" value="InterPro"/>
</dbReference>
<name>A0A9N8ZYR5_9GLOM</name>
<evidence type="ECO:0000256" key="4">
    <source>
        <dbReference type="ARBA" id="ARBA00022824"/>
    </source>
</evidence>
<keyword evidence="3" id="KW-0808">Transferase</keyword>
<gene>
    <name evidence="9" type="ORF">DERYTH_LOCUS3400</name>
</gene>
<sequence>MRNEYNDISITYEKQVYDLFSILNNETNDNNISNDLNNDYLNDVDYDTKINQKYCGSNTCRFLFLYRPPEQETRANFHFKTITELAEKLNRTMVLTNVGQSRIGLCQQLPYNFYYNIDALQESFPNMKFISQADFQRWTRERRNKPDTSHIYININKNRKPNTFDLVEPYVEKLLKKECFSKFQLKMDDNMVFKNVNIGPMGLWRANRSSNLIMEKYLTTQLDMNTEVLLISHDLRSHLFVNKKNISIPYANHLIKAANKVANELNSYIGIHWRMETGMTKSAIRCANLLVKWINSTKKATKISNVYFATDYPIGGMEKAQSGTFHVVTKEQHDAVRVLNSSMYLNTWKSTNSLGYLNEFPELNKIIQKEFSGAGVQGIIDKLILTLSDYFVTGSEGCCRTRSSFTGKIIQARMAMMKNGNPRIKNIVSRW</sequence>
<dbReference type="InterPro" id="IPR019378">
    <property type="entry name" value="GDP-Fuc_O-FucTrfase"/>
</dbReference>
<comment type="similarity">
    <text evidence="7">Belongs to the glycosyltransferase 68 family.</text>
</comment>
<reference evidence="9" key="1">
    <citation type="submission" date="2021-06" db="EMBL/GenBank/DDBJ databases">
        <authorList>
            <person name="Kallberg Y."/>
            <person name="Tangrot J."/>
            <person name="Rosling A."/>
        </authorList>
    </citation>
    <scope>NUCLEOTIDE SEQUENCE</scope>
    <source>
        <strain evidence="9">MA453B</strain>
    </source>
</reference>
<organism evidence="9 10">
    <name type="scientific">Dentiscutata erythropus</name>
    <dbReference type="NCBI Taxonomy" id="1348616"/>
    <lineage>
        <taxon>Eukaryota</taxon>
        <taxon>Fungi</taxon>
        <taxon>Fungi incertae sedis</taxon>
        <taxon>Mucoromycota</taxon>
        <taxon>Glomeromycotina</taxon>
        <taxon>Glomeromycetes</taxon>
        <taxon>Diversisporales</taxon>
        <taxon>Gigasporaceae</taxon>
        <taxon>Dentiscutata</taxon>
    </lineage>
</organism>
<evidence type="ECO:0000256" key="3">
    <source>
        <dbReference type="ARBA" id="ARBA00022679"/>
    </source>
</evidence>
<evidence type="ECO:0000256" key="1">
    <source>
        <dbReference type="ARBA" id="ARBA00004240"/>
    </source>
</evidence>
<dbReference type="InterPro" id="IPR045130">
    <property type="entry name" value="OFUT2-like"/>
</dbReference>
<comment type="caution">
    <text evidence="9">The sequence shown here is derived from an EMBL/GenBank/DDBJ whole genome shotgun (WGS) entry which is preliminary data.</text>
</comment>
<dbReference type="PANTHER" id="PTHR13398">
    <property type="entry name" value="GDP-FUCOSE PROTEIN O-FUCOSYLTRANSFERASE 2"/>
    <property type="match status" value="1"/>
</dbReference>
<evidence type="ECO:0000256" key="2">
    <source>
        <dbReference type="ARBA" id="ARBA00004922"/>
    </source>
</evidence>
<keyword evidence="4" id="KW-0256">Endoplasmic reticulum</keyword>
<evidence type="ECO:0000256" key="5">
    <source>
        <dbReference type="ARBA" id="ARBA00023253"/>
    </source>
</evidence>
<evidence type="ECO:0000313" key="9">
    <source>
        <dbReference type="EMBL" id="CAG8511317.1"/>
    </source>
</evidence>
<evidence type="ECO:0000256" key="7">
    <source>
        <dbReference type="ARBA" id="ARBA00025803"/>
    </source>
</evidence>
<evidence type="ECO:0000256" key="8">
    <source>
        <dbReference type="ARBA" id="ARBA00026232"/>
    </source>
</evidence>
<dbReference type="OrthoDB" id="2020419at2759"/>
<keyword evidence="10" id="KW-1185">Reference proteome</keyword>
<dbReference type="EMBL" id="CAJVPY010001195">
    <property type="protein sequence ID" value="CAG8511317.1"/>
    <property type="molecule type" value="Genomic_DNA"/>
</dbReference>
<evidence type="ECO:0000313" key="10">
    <source>
        <dbReference type="Proteomes" id="UP000789405"/>
    </source>
</evidence>
<keyword evidence="6" id="KW-0119">Carbohydrate metabolism</keyword>
<proteinExistence type="inferred from homology"/>
<dbReference type="PANTHER" id="PTHR13398:SF0">
    <property type="entry name" value="GDP-FUCOSE PROTEIN O-FUCOSYLTRANSFERASE 2"/>
    <property type="match status" value="1"/>
</dbReference>
<accession>A0A9N8ZYR5</accession>
<dbReference type="AlphaFoldDB" id="A0A9N8ZYR5"/>
<dbReference type="GO" id="GO:0006004">
    <property type="term" value="P:fucose metabolic process"/>
    <property type="evidence" value="ECO:0007669"/>
    <property type="project" value="UniProtKB-KW"/>
</dbReference>
<comment type="pathway">
    <text evidence="2">Protein modification; protein glycosylation.</text>
</comment>
<dbReference type="Proteomes" id="UP000789405">
    <property type="component" value="Unassembled WGS sequence"/>
</dbReference>